<keyword evidence="3 11" id="KW-0633">Potassium transport</keyword>
<dbReference type="GO" id="GO:0005524">
    <property type="term" value="F:ATP binding"/>
    <property type="evidence" value="ECO:0007669"/>
    <property type="project" value="UniProtKB-UniRule"/>
</dbReference>
<keyword evidence="7 11" id="KW-0630">Potassium</keyword>
<keyword evidence="4 11" id="KW-0812">Transmembrane</keyword>
<protein>
    <recommendedName>
        <fullName evidence="11">Potassium-transporting ATPase KdpC subunit</fullName>
    </recommendedName>
    <alternativeName>
        <fullName evidence="11">ATP phosphohydrolase [potassium-transporting] C chain</fullName>
    </alternativeName>
    <alternativeName>
        <fullName evidence="11">Potassium-binding and translocating subunit C</fullName>
    </alternativeName>
    <alternativeName>
        <fullName evidence="11">Potassium-translocating ATPase C chain</fullName>
    </alternativeName>
</protein>
<accession>A0A1R4HD07</accession>
<evidence type="ECO:0000256" key="2">
    <source>
        <dbReference type="ARBA" id="ARBA00022475"/>
    </source>
</evidence>
<dbReference type="PANTHER" id="PTHR30042:SF2">
    <property type="entry name" value="POTASSIUM-TRANSPORTING ATPASE KDPC SUBUNIT"/>
    <property type="match status" value="1"/>
</dbReference>
<dbReference type="PIRSF" id="PIRSF001296">
    <property type="entry name" value="K_ATPase_KdpC"/>
    <property type="match status" value="1"/>
</dbReference>
<evidence type="ECO:0000256" key="5">
    <source>
        <dbReference type="ARBA" id="ARBA00022741"/>
    </source>
</evidence>
<keyword evidence="2 11" id="KW-1003">Cell membrane</keyword>
<evidence type="ECO:0000256" key="1">
    <source>
        <dbReference type="ARBA" id="ARBA00022448"/>
    </source>
</evidence>
<keyword evidence="13" id="KW-1185">Reference proteome</keyword>
<comment type="function">
    <text evidence="11">Part of the high-affinity ATP-driven potassium transport (or Kdp) system, which catalyzes the hydrolysis of ATP coupled with the electrogenic transport of potassium into the cytoplasm. This subunit acts as a catalytic chaperone that increases the ATP-binding affinity of the ATP-hydrolyzing subunit KdpB by the formation of a transient KdpB/KdpC/ATP ternary complex.</text>
</comment>
<name>A0A1R4HD07_9GAMM</name>
<proteinExistence type="inferred from homology"/>
<keyword evidence="12" id="KW-0378">Hydrolase</keyword>
<dbReference type="NCBIfam" id="TIGR00681">
    <property type="entry name" value="kdpC"/>
    <property type="match status" value="1"/>
</dbReference>
<organism evidence="12 13">
    <name type="scientific">Crenothrix polyspora</name>
    <dbReference type="NCBI Taxonomy" id="360316"/>
    <lineage>
        <taxon>Bacteria</taxon>
        <taxon>Pseudomonadati</taxon>
        <taxon>Pseudomonadota</taxon>
        <taxon>Gammaproteobacteria</taxon>
        <taxon>Methylococcales</taxon>
        <taxon>Crenotrichaceae</taxon>
        <taxon>Crenothrix</taxon>
    </lineage>
</organism>
<dbReference type="Pfam" id="PF02669">
    <property type="entry name" value="KdpC"/>
    <property type="match status" value="1"/>
</dbReference>
<evidence type="ECO:0000313" key="13">
    <source>
        <dbReference type="Proteomes" id="UP000195667"/>
    </source>
</evidence>
<evidence type="ECO:0000256" key="4">
    <source>
        <dbReference type="ARBA" id="ARBA00022692"/>
    </source>
</evidence>
<dbReference type="HAMAP" id="MF_00276">
    <property type="entry name" value="KdpC"/>
    <property type="match status" value="1"/>
</dbReference>
<dbReference type="EMBL" id="FUKI01000126">
    <property type="protein sequence ID" value="SJM94097.1"/>
    <property type="molecule type" value="Genomic_DNA"/>
</dbReference>
<reference evidence="13" key="1">
    <citation type="submission" date="2017-02" db="EMBL/GenBank/DDBJ databases">
        <authorList>
            <person name="Daims H."/>
        </authorList>
    </citation>
    <scope>NUCLEOTIDE SEQUENCE [LARGE SCALE GENOMIC DNA]</scope>
</reference>
<evidence type="ECO:0000256" key="3">
    <source>
        <dbReference type="ARBA" id="ARBA00022538"/>
    </source>
</evidence>
<evidence type="ECO:0000256" key="11">
    <source>
        <dbReference type="HAMAP-Rule" id="MF_00276"/>
    </source>
</evidence>
<keyword evidence="5 11" id="KW-0547">Nucleotide-binding</keyword>
<keyword evidence="10 11" id="KW-0472">Membrane</keyword>
<evidence type="ECO:0000256" key="10">
    <source>
        <dbReference type="ARBA" id="ARBA00023136"/>
    </source>
</evidence>
<evidence type="ECO:0000313" key="12">
    <source>
        <dbReference type="EMBL" id="SJM94097.1"/>
    </source>
</evidence>
<dbReference type="InterPro" id="IPR003820">
    <property type="entry name" value="KdpC"/>
</dbReference>
<gene>
    <name evidence="11 12" type="primary">kdpC</name>
    <name evidence="12" type="ORF">CRENPOLYSF1_50120</name>
</gene>
<sequence length="194" mass="21100">MMQHIKPALFMLLFFTVLTGIAYPLLVTFGAQILFPAQANGSLIVNDKHTLGSELIGQSFTRPEYFWGRPSATSSSAYNAAASSGSNLGPSNPNLRELVQQRIKVLRELDPSNTQPIPVDLVTASASGLDPHISSAAVLFQLNRVAAVRHLPLDKIEALVTQCTEARQLGVLGEPRVNILRLNLALDNRRSCLE</sequence>
<dbReference type="AlphaFoldDB" id="A0A1R4HD07"/>
<keyword evidence="1 11" id="KW-0813">Transport</keyword>
<dbReference type="Proteomes" id="UP000195667">
    <property type="component" value="Unassembled WGS sequence"/>
</dbReference>
<comment type="similarity">
    <text evidence="11">Belongs to the KdpC family.</text>
</comment>
<comment type="subcellular location">
    <subcellularLocation>
        <location evidence="11">Cell membrane</location>
        <topology evidence="11">Single-pass membrane protein</topology>
    </subcellularLocation>
</comment>
<evidence type="ECO:0000256" key="9">
    <source>
        <dbReference type="ARBA" id="ARBA00023065"/>
    </source>
</evidence>
<evidence type="ECO:0000256" key="8">
    <source>
        <dbReference type="ARBA" id="ARBA00022989"/>
    </source>
</evidence>
<dbReference type="GO" id="GO:0005886">
    <property type="term" value="C:plasma membrane"/>
    <property type="evidence" value="ECO:0007669"/>
    <property type="project" value="UniProtKB-SubCell"/>
</dbReference>
<dbReference type="GO" id="GO:0016787">
    <property type="term" value="F:hydrolase activity"/>
    <property type="evidence" value="ECO:0007669"/>
    <property type="project" value="UniProtKB-KW"/>
</dbReference>
<comment type="subunit">
    <text evidence="11">The system is composed of three essential subunits: KdpA, KdpB and KdpC.</text>
</comment>
<keyword evidence="9 11" id="KW-0406">Ion transport</keyword>
<keyword evidence="8 11" id="KW-1133">Transmembrane helix</keyword>
<keyword evidence="6 11" id="KW-0067">ATP-binding</keyword>
<dbReference type="RefSeq" id="WP_087144143.1">
    <property type="nucleotide sequence ID" value="NZ_FUKI01000126.1"/>
</dbReference>
<evidence type="ECO:0000256" key="7">
    <source>
        <dbReference type="ARBA" id="ARBA00022958"/>
    </source>
</evidence>
<dbReference type="NCBIfam" id="NF001454">
    <property type="entry name" value="PRK00315.1"/>
    <property type="match status" value="1"/>
</dbReference>
<evidence type="ECO:0000256" key="6">
    <source>
        <dbReference type="ARBA" id="ARBA00022840"/>
    </source>
</evidence>
<dbReference type="GO" id="GO:0008556">
    <property type="term" value="F:P-type potassium transmembrane transporter activity"/>
    <property type="evidence" value="ECO:0007669"/>
    <property type="project" value="InterPro"/>
</dbReference>
<dbReference type="PANTHER" id="PTHR30042">
    <property type="entry name" value="POTASSIUM-TRANSPORTING ATPASE C CHAIN"/>
    <property type="match status" value="1"/>
</dbReference>